<accession>A0A916DQP7</accession>
<feature type="domain" description="DUF4476" evidence="2">
    <location>
        <begin position="137"/>
        <end position="226"/>
    </location>
</feature>
<feature type="domain" description="DUF4476" evidence="2">
    <location>
        <begin position="333"/>
        <end position="422"/>
    </location>
</feature>
<sequence length="533" mass="61181">MKTIYTLVTLFSVLVLGQAQHYHPHPIPMSEAEFGQALRHIQQESFDDGKMRIAKGVINGNYVLAGQVKTMIKEFSFKDSQEKLAMYAYPKTYDQKNYYMIYDVFTFSSSKDKVSQWVSTQPIIDYQSDPYYGPIPMTDAEFSQALQYVRNESFDNGKMRVAKQLIDGNYIYTRQVKVLIKEFSFKGGQEDIARYAYPKTYDQKNYYMVFDAFTFSSSKRELDEWLEGQPIHDYNRPSHLNHGGINHNSNLGQGGNGNGWNNSPNNGRPNGTPNNNNWNTNNPNNGRPNGMPNTNNSNNNNNNTWNNNRPNHNGTVGINPINNGNTTNDKVVLSDAEFANVKAQIAALATDREKLVRAKQISDQTYWSAHHVKELMRLFIFEDIRLDFAKYAYAKTVDQRNYYLVKETLTDSNKKRELNEYIQRMGGSQNNPTSGNPIQAMSIRDFATAKSKIEAFSSDKDRFEEAKVVISANFLTTEQIKEIMGLFIFEDVRLDFAKQAYQKTFDPQNYASIKAALVNRSSQQELQRYLDQY</sequence>
<dbReference type="RefSeq" id="WP_264791191.1">
    <property type="nucleotide sequence ID" value="NZ_AP026867.1"/>
</dbReference>
<proteinExistence type="predicted"/>
<feature type="domain" description="DUF4476" evidence="2">
    <location>
        <begin position="444"/>
        <end position="530"/>
    </location>
</feature>
<dbReference type="AlphaFoldDB" id="A0A916DQP7"/>
<evidence type="ECO:0000313" key="4">
    <source>
        <dbReference type="Proteomes" id="UP001060919"/>
    </source>
</evidence>
<gene>
    <name evidence="3" type="ORF">AsAng_0005420</name>
</gene>
<dbReference type="Pfam" id="PF14771">
    <property type="entry name" value="DUF4476"/>
    <property type="match status" value="4"/>
</dbReference>
<evidence type="ECO:0000313" key="3">
    <source>
        <dbReference type="EMBL" id="BDS09837.1"/>
    </source>
</evidence>
<name>A0A916DQP7_9BACT</name>
<evidence type="ECO:0000259" key="2">
    <source>
        <dbReference type="Pfam" id="PF14771"/>
    </source>
</evidence>
<protein>
    <submittedName>
        <fullName evidence="3">DUF4476 domain-containing protein</fullName>
    </submittedName>
</protein>
<feature type="region of interest" description="Disordered" evidence="1">
    <location>
        <begin position="236"/>
        <end position="317"/>
    </location>
</feature>
<dbReference type="Proteomes" id="UP001060919">
    <property type="component" value="Chromosome"/>
</dbReference>
<dbReference type="InterPro" id="IPR028011">
    <property type="entry name" value="DUF4476"/>
</dbReference>
<organism evidence="3 4">
    <name type="scientific">Aureispira anguillae</name>
    <dbReference type="NCBI Taxonomy" id="2864201"/>
    <lineage>
        <taxon>Bacteria</taxon>
        <taxon>Pseudomonadati</taxon>
        <taxon>Bacteroidota</taxon>
        <taxon>Saprospiria</taxon>
        <taxon>Saprospirales</taxon>
        <taxon>Saprospiraceae</taxon>
        <taxon>Aureispira</taxon>
    </lineage>
</organism>
<keyword evidence="4" id="KW-1185">Reference proteome</keyword>
<feature type="compositionally biased region" description="Low complexity" evidence="1">
    <location>
        <begin position="259"/>
        <end position="317"/>
    </location>
</feature>
<dbReference type="EMBL" id="AP026867">
    <property type="protein sequence ID" value="BDS09837.1"/>
    <property type="molecule type" value="Genomic_DNA"/>
</dbReference>
<dbReference type="KEGG" id="aup:AsAng_0005420"/>
<evidence type="ECO:0000256" key="1">
    <source>
        <dbReference type="SAM" id="MobiDB-lite"/>
    </source>
</evidence>
<feature type="domain" description="DUF4476" evidence="2">
    <location>
        <begin position="29"/>
        <end position="117"/>
    </location>
</feature>
<reference evidence="3" key="1">
    <citation type="submission" date="2022-09" db="EMBL/GenBank/DDBJ databases">
        <title>Aureispira anguillicida sp. nov., isolated from Leptocephalus of Japanese eel Anguilla japonica.</title>
        <authorList>
            <person name="Yuasa K."/>
            <person name="Mekata T."/>
            <person name="Ikunari K."/>
        </authorList>
    </citation>
    <scope>NUCLEOTIDE SEQUENCE</scope>
    <source>
        <strain evidence="3">EL160426</strain>
    </source>
</reference>